<gene>
    <name evidence="1" type="ORF">DHETER_LOCUS2145</name>
</gene>
<sequence>MSWNAGWTKDVKFLYEILNSLQILKIEHLADIQTLVLSDDENEYNDEPVINFEQNLYKQALNLAEHENDPWKELDAENMTILQKTSYKEAGSEYSEEISKIKAKPITLCIIIDNKLGKIRCCNETSNKRLRELIGA</sequence>
<evidence type="ECO:0000313" key="2">
    <source>
        <dbReference type="Proteomes" id="UP000789702"/>
    </source>
</evidence>
<organism evidence="1 2">
    <name type="scientific">Dentiscutata heterogama</name>
    <dbReference type="NCBI Taxonomy" id="1316150"/>
    <lineage>
        <taxon>Eukaryota</taxon>
        <taxon>Fungi</taxon>
        <taxon>Fungi incertae sedis</taxon>
        <taxon>Mucoromycota</taxon>
        <taxon>Glomeromycotina</taxon>
        <taxon>Glomeromycetes</taxon>
        <taxon>Diversisporales</taxon>
        <taxon>Gigasporaceae</taxon>
        <taxon>Dentiscutata</taxon>
    </lineage>
</organism>
<protein>
    <submittedName>
        <fullName evidence="1">13432_t:CDS:1</fullName>
    </submittedName>
</protein>
<name>A0ACA9KM03_9GLOM</name>
<dbReference type="EMBL" id="CAJVPU010001471">
    <property type="protein sequence ID" value="CAG8481502.1"/>
    <property type="molecule type" value="Genomic_DNA"/>
</dbReference>
<evidence type="ECO:0000313" key="1">
    <source>
        <dbReference type="EMBL" id="CAG8481502.1"/>
    </source>
</evidence>
<proteinExistence type="predicted"/>
<dbReference type="Proteomes" id="UP000789702">
    <property type="component" value="Unassembled WGS sequence"/>
</dbReference>
<accession>A0ACA9KM03</accession>
<reference evidence="1" key="1">
    <citation type="submission" date="2021-06" db="EMBL/GenBank/DDBJ databases">
        <authorList>
            <person name="Kallberg Y."/>
            <person name="Tangrot J."/>
            <person name="Rosling A."/>
        </authorList>
    </citation>
    <scope>NUCLEOTIDE SEQUENCE</scope>
    <source>
        <strain evidence="1">IL203A</strain>
    </source>
</reference>
<comment type="caution">
    <text evidence="1">The sequence shown here is derived from an EMBL/GenBank/DDBJ whole genome shotgun (WGS) entry which is preliminary data.</text>
</comment>
<keyword evidence="2" id="KW-1185">Reference proteome</keyword>